<dbReference type="SUPFAM" id="SSF143631">
    <property type="entry name" value="ApbE-like"/>
    <property type="match status" value="1"/>
</dbReference>
<evidence type="ECO:0000256" key="7">
    <source>
        <dbReference type="ARBA" id="ARBA00022842"/>
    </source>
</evidence>
<evidence type="ECO:0000256" key="3">
    <source>
        <dbReference type="ARBA" id="ARBA00022630"/>
    </source>
</evidence>
<keyword evidence="14" id="KW-1185">Reference proteome</keyword>
<dbReference type="PROSITE" id="PS51257">
    <property type="entry name" value="PROKAR_LIPOPROTEIN"/>
    <property type="match status" value="1"/>
</dbReference>
<reference evidence="13" key="1">
    <citation type="submission" date="2020-08" db="EMBL/GenBank/DDBJ databases">
        <title>Genome public.</title>
        <authorList>
            <person name="Liu C."/>
            <person name="Sun Q."/>
        </authorList>
    </citation>
    <scope>NUCLEOTIDE SEQUENCE</scope>
    <source>
        <strain evidence="13">NSJ-15</strain>
    </source>
</reference>
<feature type="chain" id="PRO_5039742211" description="FAD:protein FMN transferase" evidence="12">
    <location>
        <begin position="23"/>
        <end position="346"/>
    </location>
</feature>
<evidence type="ECO:0000256" key="2">
    <source>
        <dbReference type="ARBA" id="ARBA00016337"/>
    </source>
</evidence>
<feature type="binding site" evidence="11">
    <location>
        <position position="289"/>
    </location>
    <ligand>
        <name>Mg(2+)</name>
        <dbReference type="ChEBI" id="CHEBI:18420"/>
    </ligand>
</feature>
<keyword evidence="12" id="KW-0472">Membrane</keyword>
<keyword evidence="12" id="KW-0449">Lipoprotein</keyword>
<feature type="binding site" evidence="11">
    <location>
        <position position="285"/>
    </location>
    <ligand>
        <name>Mg(2+)</name>
        <dbReference type="ChEBI" id="CHEBI:18420"/>
    </ligand>
</feature>
<keyword evidence="6 10" id="KW-0274">FAD</keyword>
<dbReference type="Pfam" id="PF02424">
    <property type="entry name" value="ApbE"/>
    <property type="match status" value="1"/>
</dbReference>
<evidence type="ECO:0000256" key="12">
    <source>
        <dbReference type="RuleBase" id="RU363002"/>
    </source>
</evidence>
<dbReference type="EC" id="2.7.1.180" evidence="1 10"/>
<dbReference type="GO" id="GO:0046872">
    <property type="term" value="F:metal ion binding"/>
    <property type="evidence" value="ECO:0007669"/>
    <property type="project" value="UniProtKB-UniRule"/>
</dbReference>
<comment type="similarity">
    <text evidence="10 12">Belongs to the ApbE family.</text>
</comment>
<evidence type="ECO:0000256" key="1">
    <source>
        <dbReference type="ARBA" id="ARBA00011955"/>
    </source>
</evidence>
<proteinExistence type="inferred from homology"/>
<keyword evidence="5 10" id="KW-0479">Metal-binding</keyword>
<dbReference type="InterPro" id="IPR024932">
    <property type="entry name" value="ApbE"/>
</dbReference>
<accession>A0A8J6TXB9</accession>
<keyword evidence="12" id="KW-0997">Cell inner membrane</keyword>
<dbReference type="GO" id="GO:0005886">
    <property type="term" value="C:plasma membrane"/>
    <property type="evidence" value="ECO:0007669"/>
    <property type="project" value="UniProtKB-SubCell"/>
</dbReference>
<dbReference type="RefSeq" id="WP_187536482.1">
    <property type="nucleotide sequence ID" value="NZ_JACRTL010000003.1"/>
</dbReference>
<keyword evidence="12" id="KW-1003">Cell membrane</keyword>
<evidence type="ECO:0000313" key="13">
    <source>
        <dbReference type="EMBL" id="MBC8610945.1"/>
    </source>
</evidence>
<dbReference type="AlphaFoldDB" id="A0A8J6TXB9"/>
<dbReference type="Proteomes" id="UP000632659">
    <property type="component" value="Unassembled WGS sequence"/>
</dbReference>
<keyword evidence="7 10" id="KW-0460">Magnesium</keyword>
<evidence type="ECO:0000256" key="5">
    <source>
        <dbReference type="ARBA" id="ARBA00022723"/>
    </source>
</evidence>
<dbReference type="EMBL" id="JACRTL010000003">
    <property type="protein sequence ID" value="MBC8610945.1"/>
    <property type="molecule type" value="Genomic_DNA"/>
</dbReference>
<evidence type="ECO:0000256" key="9">
    <source>
        <dbReference type="ARBA" id="ARBA00048540"/>
    </source>
</evidence>
<comment type="caution">
    <text evidence="13">The sequence shown here is derived from an EMBL/GenBank/DDBJ whole genome shotgun (WGS) entry which is preliminary data.</text>
</comment>
<comment type="subcellular location">
    <subcellularLocation>
        <location evidence="12">Cell inner membrane</location>
        <topology evidence="12">Lipid-anchor</topology>
        <orientation evidence="12">Periplasmic side</orientation>
    </subcellularLocation>
</comment>
<evidence type="ECO:0000256" key="6">
    <source>
        <dbReference type="ARBA" id="ARBA00022827"/>
    </source>
</evidence>
<keyword evidence="3 10" id="KW-0285">Flavoprotein</keyword>
<dbReference type="InterPro" id="IPR003374">
    <property type="entry name" value="ApbE-like_sf"/>
</dbReference>
<keyword evidence="4 10" id="KW-0808">Transferase</keyword>
<dbReference type="PANTHER" id="PTHR30040">
    <property type="entry name" value="THIAMINE BIOSYNTHESIS LIPOPROTEIN APBE"/>
    <property type="match status" value="1"/>
</dbReference>
<dbReference type="Gene3D" id="3.10.520.10">
    <property type="entry name" value="ApbE-like domains"/>
    <property type="match status" value="1"/>
</dbReference>
<feature type="binding site" evidence="11">
    <location>
        <position position="172"/>
    </location>
    <ligand>
        <name>Mg(2+)</name>
        <dbReference type="ChEBI" id="CHEBI:18420"/>
    </ligand>
</feature>
<evidence type="ECO:0000313" key="14">
    <source>
        <dbReference type="Proteomes" id="UP000632659"/>
    </source>
</evidence>
<comment type="catalytic activity">
    <reaction evidence="9 10 12">
        <text>L-threonyl-[protein] + FAD = FMN-L-threonyl-[protein] + AMP + H(+)</text>
        <dbReference type="Rhea" id="RHEA:36847"/>
        <dbReference type="Rhea" id="RHEA-COMP:11060"/>
        <dbReference type="Rhea" id="RHEA-COMP:11061"/>
        <dbReference type="ChEBI" id="CHEBI:15378"/>
        <dbReference type="ChEBI" id="CHEBI:30013"/>
        <dbReference type="ChEBI" id="CHEBI:57692"/>
        <dbReference type="ChEBI" id="CHEBI:74257"/>
        <dbReference type="ChEBI" id="CHEBI:456215"/>
        <dbReference type="EC" id="2.7.1.180"/>
    </reaction>
</comment>
<dbReference type="GO" id="GO:0016740">
    <property type="term" value="F:transferase activity"/>
    <property type="evidence" value="ECO:0007669"/>
    <property type="project" value="UniProtKB-UniRule"/>
</dbReference>
<evidence type="ECO:0000256" key="8">
    <source>
        <dbReference type="ARBA" id="ARBA00031306"/>
    </source>
</evidence>
<keyword evidence="12" id="KW-0732">Signal</keyword>
<dbReference type="PANTHER" id="PTHR30040:SF2">
    <property type="entry name" value="FAD:PROTEIN FMN TRANSFERASE"/>
    <property type="match status" value="1"/>
</dbReference>
<comment type="cofactor">
    <cofactor evidence="11">
        <name>Mg(2+)</name>
        <dbReference type="ChEBI" id="CHEBI:18420"/>
    </cofactor>
    <cofactor evidence="11">
        <name>Mn(2+)</name>
        <dbReference type="ChEBI" id="CHEBI:29035"/>
    </cofactor>
    <text evidence="11">Magnesium. Can also use manganese.</text>
</comment>
<sequence length="346" mass="37850">MTTLRLKRGFLLAVFCAFPLLAFSSCKDTQPVRSTFTAMDTAITAKFYGAEAKQAAEHFQTQIEDLDGLWSKTDPQSDIARLNLYGTLPTGQLDLRTIALLEKSSQLSRETKNAFDPALGRLVSLWGIGTEKQQVPGEGERQAVLERCGNENLMITEDTVSLKNEIQLDLGGIAKGAATDEAVKALEQFSLDGYLLSLGGNVYVHGEKPDQSEWRVGISDPDGKADYLGYLAVSDCAVVTSGDYERFFIQEGVRYHHILDRTTGAPSQSGLRSVTVVCKDAAKADAYSTALFVMGAEKGMSFCEKEDTLDAVFVTDDHQIFLTDGLKECFSLTESERYQVMSEGPA</sequence>
<evidence type="ECO:0000256" key="11">
    <source>
        <dbReference type="PIRSR" id="PIRSR006268-2"/>
    </source>
</evidence>
<evidence type="ECO:0000256" key="4">
    <source>
        <dbReference type="ARBA" id="ARBA00022679"/>
    </source>
</evidence>
<dbReference type="PIRSF" id="PIRSF006268">
    <property type="entry name" value="ApbE"/>
    <property type="match status" value="1"/>
</dbReference>
<evidence type="ECO:0000256" key="10">
    <source>
        <dbReference type="PIRNR" id="PIRNR006268"/>
    </source>
</evidence>
<organism evidence="13 14">
    <name type="scientific">Massiliimalia timonensis</name>
    <dbReference type="NCBI Taxonomy" id="1987501"/>
    <lineage>
        <taxon>Bacteria</taxon>
        <taxon>Bacillati</taxon>
        <taxon>Bacillota</taxon>
        <taxon>Clostridia</taxon>
        <taxon>Eubacteriales</taxon>
        <taxon>Oscillospiraceae</taxon>
        <taxon>Massiliimalia</taxon>
    </lineage>
</organism>
<name>A0A8J6TXB9_9FIRM</name>
<comment type="function">
    <text evidence="12">Flavin transferase that catalyzes the transfer of the FMN moiety of FAD and its covalent binding to the hydroxyl group of a threonine residue in a target flavoprotein.</text>
</comment>
<feature type="signal peptide" evidence="12">
    <location>
        <begin position="1"/>
        <end position="22"/>
    </location>
</feature>
<protein>
    <recommendedName>
        <fullName evidence="2 10">FAD:protein FMN transferase</fullName>
        <ecNumber evidence="1 10">2.7.1.180</ecNumber>
    </recommendedName>
    <alternativeName>
        <fullName evidence="8 10">Flavin transferase</fullName>
    </alternativeName>
</protein>
<gene>
    <name evidence="13" type="ORF">H8702_07385</name>
</gene>